<dbReference type="GeneTree" id="ENSGT00960000190980"/>
<evidence type="ECO:0000313" key="1">
    <source>
        <dbReference type="Ensembl" id="ENSPMRP00000019080.1"/>
    </source>
</evidence>
<proteinExistence type="predicted"/>
<keyword evidence="2" id="KW-1185">Reference proteome</keyword>
<accession>A0A670J4I4</accession>
<reference evidence="1" key="3">
    <citation type="submission" date="2025-09" db="UniProtKB">
        <authorList>
            <consortium name="Ensembl"/>
        </authorList>
    </citation>
    <scope>IDENTIFICATION</scope>
</reference>
<dbReference type="Ensembl" id="ENSPMRT00000020260.1">
    <property type="protein sequence ID" value="ENSPMRP00000019080.1"/>
    <property type="gene ID" value="ENSPMRG00000012467.1"/>
</dbReference>
<reference evidence="1" key="2">
    <citation type="submission" date="2025-08" db="UniProtKB">
        <authorList>
            <consortium name="Ensembl"/>
        </authorList>
    </citation>
    <scope>IDENTIFICATION</scope>
</reference>
<reference evidence="1 2" key="1">
    <citation type="journal article" date="2019" name="Proc. Natl. Acad. Sci. U.S.A.">
        <title>Regulatory changes in pterin and carotenoid genes underlie balanced color polymorphisms in the wall lizard.</title>
        <authorList>
            <person name="Andrade P."/>
            <person name="Pinho C."/>
            <person name="Perez I de Lanuza G."/>
            <person name="Afonso S."/>
            <person name="Brejcha J."/>
            <person name="Rubin C.J."/>
            <person name="Wallerman O."/>
            <person name="Pereira P."/>
            <person name="Sabatino S.J."/>
            <person name="Bellati A."/>
            <person name="Pellitteri-Rosa D."/>
            <person name="Bosakova Z."/>
            <person name="Bunikis I."/>
            <person name="Carretero M.A."/>
            <person name="Feiner N."/>
            <person name="Marsik P."/>
            <person name="Pauperio F."/>
            <person name="Salvi D."/>
            <person name="Soler L."/>
            <person name="While G.M."/>
            <person name="Uller T."/>
            <person name="Font E."/>
            <person name="Andersson L."/>
            <person name="Carneiro M."/>
        </authorList>
    </citation>
    <scope>NUCLEOTIDE SEQUENCE</scope>
</reference>
<dbReference type="Proteomes" id="UP000472272">
    <property type="component" value="Chromosome 2"/>
</dbReference>
<organism evidence="1 2">
    <name type="scientific">Podarcis muralis</name>
    <name type="common">Wall lizard</name>
    <name type="synonym">Lacerta muralis</name>
    <dbReference type="NCBI Taxonomy" id="64176"/>
    <lineage>
        <taxon>Eukaryota</taxon>
        <taxon>Metazoa</taxon>
        <taxon>Chordata</taxon>
        <taxon>Craniata</taxon>
        <taxon>Vertebrata</taxon>
        <taxon>Euteleostomi</taxon>
        <taxon>Lepidosauria</taxon>
        <taxon>Squamata</taxon>
        <taxon>Bifurcata</taxon>
        <taxon>Unidentata</taxon>
        <taxon>Episquamata</taxon>
        <taxon>Laterata</taxon>
        <taxon>Lacertibaenia</taxon>
        <taxon>Lacertidae</taxon>
        <taxon>Podarcis</taxon>
    </lineage>
</organism>
<evidence type="ECO:0008006" key="3">
    <source>
        <dbReference type="Google" id="ProtNLM"/>
    </source>
</evidence>
<sequence length="66" mass="7501">MIYGKLKAVLIFVDAEKAFDNICWSFMKKNLQGMGVGQGFENGIGAIYSEQKAKIRVIRDKELQLF</sequence>
<name>A0A670J4I4_PODMU</name>
<evidence type="ECO:0000313" key="2">
    <source>
        <dbReference type="Proteomes" id="UP000472272"/>
    </source>
</evidence>
<dbReference type="AlphaFoldDB" id="A0A670J4I4"/>
<dbReference type="PANTHER" id="PTHR31635:SF196">
    <property type="entry name" value="REVERSE TRANSCRIPTASE DOMAIN-CONTAINING PROTEIN-RELATED"/>
    <property type="match status" value="1"/>
</dbReference>
<protein>
    <recommendedName>
        <fullName evidence="3">Reverse transcriptase domain-containing protein</fullName>
    </recommendedName>
</protein>
<dbReference type="PANTHER" id="PTHR31635">
    <property type="entry name" value="REVERSE TRANSCRIPTASE DOMAIN-CONTAINING PROTEIN-RELATED"/>
    <property type="match status" value="1"/>
</dbReference>